<keyword evidence="2" id="KW-1185">Reference proteome</keyword>
<dbReference type="RefSeq" id="WP_174409266.1">
    <property type="nucleotide sequence ID" value="NZ_BLVP01000007.1"/>
</dbReference>
<accession>A0A7J0BTS5</accession>
<evidence type="ECO:0008006" key="3">
    <source>
        <dbReference type="Google" id="ProtNLM"/>
    </source>
</evidence>
<comment type="caution">
    <text evidence="1">The sequence shown here is derived from an EMBL/GenBank/DDBJ whole genome shotgun (WGS) entry which is preliminary data.</text>
</comment>
<dbReference type="Proteomes" id="UP000503820">
    <property type="component" value="Unassembled WGS sequence"/>
</dbReference>
<dbReference type="AlphaFoldDB" id="A0A7J0BTS5"/>
<evidence type="ECO:0000313" key="1">
    <source>
        <dbReference type="EMBL" id="GFM36591.1"/>
    </source>
</evidence>
<reference evidence="1 2" key="1">
    <citation type="submission" date="2020-05" db="EMBL/GenBank/DDBJ databases">
        <title>Draft genome sequence of Desulfovibrio psychrotolerans JS1T.</title>
        <authorList>
            <person name="Ueno A."/>
            <person name="Tamazawa S."/>
            <person name="Tamamura S."/>
            <person name="Murakami T."/>
            <person name="Kiyama T."/>
            <person name="Inomata H."/>
            <person name="Amano Y."/>
            <person name="Miyakawa K."/>
            <person name="Tamaki H."/>
            <person name="Naganuma T."/>
            <person name="Kaneko K."/>
        </authorList>
    </citation>
    <scope>NUCLEOTIDE SEQUENCE [LARGE SCALE GENOMIC DNA]</scope>
    <source>
        <strain evidence="1 2">JS1</strain>
    </source>
</reference>
<sequence length="200" mass="21122">MCDRDDRRFVVRAHVPGALTLTPAMLARLWERLAAENIAERLFYDGGVTCATGFAAFMTAPDVYCYAVYAAAGGADGGAGGGGEPEPVALAWLNNFSGRAAMVHFAVLRAGLPMKTAIGRIVVGFMLHGQTAGGGYCLDALYGMTPGSYVHVLRFIRRLGFRVQGAIPGAVALRRPEGGQRFEAGVLSVCTRESLGPLVL</sequence>
<dbReference type="EMBL" id="BLVP01000007">
    <property type="protein sequence ID" value="GFM36591.1"/>
    <property type="molecule type" value="Genomic_DNA"/>
</dbReference>
<gene>
    <name evidence="1" type="ORF">DSM19430T_12750</name>
</gene>
<proteinExistence type="predicted"/>
<name>A0A7J0BTS5_9BACT</name>
<organism evidence="1 2">
    <name type="scientific">Desulfovibrio psychrotolerans</name>
    <dbReference type="NCBI Taxonomy" id="415242"/>
    <lineage>
        <taxon>Bacteria</taxon>
        <taxon>Pseudomonadati</taxon>
        <taxon>Thermodesulfobacteriota</taxon>
        <taxon>Desulfovibrionia</taxon>
        <taxon>Desulfovibrionales</taxon>
        <taxon>Desulfovibrionaceae</taxon>
        <taxon>Desulfovibrio</taxon>
    </lineage>
</organism>
<evidence type="ECO:0000313" key="2">
    <source>
        <dbReference type="Proteomes" id="UP000503820"/>
    </source>
</evidence>
<protein>
    <recommendedName>
        <fullName evidence="3">GNAT family N-acetyltransferase</fullName>
    </recommendedName>
</protein>